<evidence type="ECO:0000256" key="1">
    <source>
        <dbReference type="SAM" id="MobiDB-lite"/>
    </source>
</evidence>
<sequence>MTRQNNSFKKPSPRTHLPWDVPQAPQKWIHPDIRARERIQKQRAEMTKTTQLKTQNKVIAKKLLPAPKPRIPRKTNSQMLIEELSKENQKKHLRRFNLTGKRLKAPIVIDLTQESDEIVVIDLTQESDEIVLIDLTDD</sequence>
<name>A0A4U5MKH3_STECR</name>
<dbReference type="EMBL" id="AZBU02000007">
    <property type="protein sequence ID" value="TKR69904.1"/>
    <property type="molecule type" value="Genomic_DNA"/>
</dbReference>
<organism evidence="2 3">
    <name type="scientific">Steinernema carpocapsae</name>
    <name type="common">Entomopathogenic nematode</name>
    <dbReference type="NCBI Taxonomy" id="34508"/>
    <lineage>
        <taxon>Eukaryota</taxon>
        <taxon>Metazoa</taxon>
        <taxon>Ecdysozoa</taxon>
        <taxon>Nematoda</taxon>
        <taxon>Chromadorea</taxon>
        <taxon>Rhabditida</taxon>
        <taxon>Tylenchina</taxon>
        <taxon>Panagrolaimomorpha</taxon>
        <taxon>Strongyloidoidea</taxon>
        <taxon>Steinernematidae</taxon>
        <taxon>Steinernema</taxon>
    </lineage>
</organism>
<gene>
    <name evidence="2" type="ORF">L596_021995</name>
</gene>
<protein>
    <submittedName>
        <fullName evidence="2">Uncharacterized protein</fullName>
    </submittedName>
</protein>
<evidence type="ECO:0000313" key="2">
    <source>
        <dbReference type="EMBL" id="TKR69904.1"/>
    </source>
</evidence>
<keyword evidence="3" id="KW-1185">Reference proteome</keyword>
<evidence type="ECO:0000313" key="3">
    <source>
        <dbReference type="Proteomes" id="UP000298663"/>
    </source>
</evidence>
<reference evidence="2 3" key="1">
    <citation type="journal article" date="2015" name="Genome Biol.">
        <title>Comparative genomics of Steinernema reveals deeply conserved gene regulatory networks.</title>
        <authorList>
            <person name="Dillman A.R."/>
            <person name="Macchietto M."/>
            <person name="Porter C.F."/>
            <person name="Rogers A."/>
            <person name="Williams B."/>
            <person name="Antoshechkin I."/>
            <person name="Lee M.M."/>
            <person name="Goodwin Z."/>
            <person name="Lu X."/>
            <person name="Lewis E.E."/>
            <person name="Goodrich-Blair H."/>
            <person name="Stock S.P."/>
            <person name="Adams B.J."/>
            <person name="Sternberg P.W."/>
            <person name="Mortazavi A."/>
        </authorList>
    </citation>
    <scope>NUCLEOTIDE SEQUENCE [LARGE SCALE GENOMIC DNA]</scope>
    <source>
        <strain evidence="2 3">ALL</strain>
    </source>
</reference>
<comment type="caution">
    <text evidence="2">The sequence shown here is derived from an EMBL/GenBank/DDBJ whole genome shotgun (WGS) entry which is preliminary data.</text>
</comment>
<feature type="region of interest" description="Disordered" evidence="1">
    <location>
        <begin position="1"/>
        <end position="25"/>
    </location>
</feature>
<dbReference type="Proteomes" id="UP000298663">
    <property type="component" value="Unassembled WGS sequence"/>
</dbReference>
<proteinExistence type="predicted"/>
<dbReference type="AlphaFoldDB" id="A0A4U5MKH3"/>
<reference evidence="2 3" key="2">
    <citation type="journal article" date="2019" name="G3 (Bethesda)">
        <title>Hybrid Assembly of the Genome of the Entomopathogenic Nematode Steinernema carpocapsae Identifies the X-Chromosome.</title>
        <authorList>
            <person name="Serra L."/>
            <person name="Macchietto M."/>
            <person name="Macias-Munoz A."/>
            <person name="McGill C.J."/>
            <person name="Rodriguez I.M."/>
            <person name="Rodriguez B."/>
            <person name="Murad R."/>
            <person name="Mortazavi A."/>
        </authorList>
    </citation>
    <scope>NUCLEOTIDE SEQUENCE [LARGE SCALE GENOMIC DNA]</scope>
    <source>
        <strain evidence="2 3">ALL</strain>
    </source>
</reference>
<accession>A0A4U5MKH3</accession>